<proteinExistence type="predicted"/>
<dbReference type="KEGG" id="mcit:NCTC10181_00889"/>
<dbReference type="Proteomes" id="UP000290985">
    <property type="component" value="Chromosome"/>
</dbReference>
<dbReference type="OrthoDB" id="400716at2"/>
<reference evidence="2 3" key="1">
    <citation type="submission" date="2019-01" db="EMBL/GenBank/DDBJ databases">
        <authorList>
            <consortium name="Pathogen Informatics"/>
        </authorList>
    </citation>
    <scope>NUCLEOTIDE SEQUENCE [LARGE SCALE GENOMIC DNA]</scope>
    <source>
        <strain evidence="2 3">NCTC10181</strain>
    </source>
</reference>
<evidence type="ECO:0000313" key="2">
    <source>
        <dbReference type="EMBL" id="VEU75014.1"/>
    </source>
</evidence>
<evidence type="ECO:0000256" key="1">
    <source>
        <dbReference type="SAM" id="Phobius"/>
    </source>
</evidence>
<protein>
    <submittedName>
        <fullName evidence="2">Uncharacterized protein</fullName>
    </submittedName>
</protein>
<dbReference type="RefSeq" id="WP_129725790.1">
    <property type="nucleotide sequence ID" value="NZ_CP101807.1"/>
</dbReference>
<name>A0A449B399_9BACT</name>
<keyword evidence="3" id="KW-1185">Reference proteome</keyword>
<sequence>MADLYIWIIFGALIILIVGFIFYKIISEKITARKEKKLLIEFKAEAKAYTQSLTISVNRLIELNEEELNNFEVSVGKMKMKDINFIPAEYLKDLMNLDKFKRFVLPNPEFATFVKNLNNLKEIKANSWVSKCSKELSFFKEQANKVKQDISDEAYQKEINFLNQYYAFEKRKIIERR</sequence>
<organism evidence="2 3">
    <name type="scientific">Mycoplasmopsis citelli</name>
    <dbReference type="NCBI Taxonomy" id="171281"/>
    <lineage>
        <taxon>Bacteria</taxon>
        <taxon>Bacillati</taxon>
        <taxon>Mycoplasmatota</taxon>
        <taxon>Mycoplasmoidales</taxon>
        <taxon>Metamycoplasmataceae</taxon>
        <taxon>Mycoplasmopsis</taxon>
    </lineage>
</organism>
<keyword evidence="1" id="KW-1133">Transmembrane helix</keyword>
<keyword evidence="1" id="KW-0472">Membrane</keyword>
<keyword evidence="1" id="KW-0812">Transmembrane</keyword>
<dbReference type="EMBL" id="LR215036">
    <property type="protein sequence ID" value="VEU75014.1"/>
    <property type="molecule type" value="Genomic_DNA"/>
</dbReference>
<accession>A0A449B399</accession>
<evidence type="ECO:0000313" key="3">
    <source>
        <dbReference type="Proteomes" id="UP000290985"/>
    </source>
</evidence>
<gene>
    <name evidence="2" type="ORF">NCTC10181_00889</name>
</gene>
<dbReference type="AlphaFoldDB" id="A0A449B399"/>
<feature type="transmembrane region" description="Helical" evidence="1">
    <location>
        <begin position="6"/>
        <end position="26"/>
    </location>
</feature>
<dbReference type="NCBIfam" id="NF045939">
    <property type="entry name" value="MHJ_0274_fam"/>
    <property type="match status" value="1"/>
</dbReference>